<evidence type="ECO:0000256" key="1">
    <source>
        <dbReference type="SAM" id="MobiDB-lite"/>
    </source>
</evidence>
<evidence type="ECO:0000313" key="3">
    <source>
        <dbReference type="Proteomes" id="UP000175829"/>
    </source>
</evidence>
<comment type="caution">
    <text evidence="2">The sequence shown here is derived from an EMBL/GenBank/DDBJ whole genome shotgun (WGS) entry which is preliminary data.</text>
</comment>
<accession>A0A1E7KDD9</accession>
<feature type="region of interest" description="Disordered" evidence="1">
    <location>
        <begin position="192"/>
        <end position="348"/>
    </location>
</feature>
<name>A0A1E7KDD9_9ACTN</name>
<feature type="region of interest" description="Disordered" evidence="1">
    <location>
        <begin position="27"/>
        <end position="71"/>
    </location>
</feature>
<organism evidence="2 3">
    <name type="scientific">Streptomyces qinglanensis</name>
    <dbReference type="NCBI Taxonomy" id="943816"/>
    <lineage>
        <taxon>Bacteria</taxon>
        <taxon>Bacillati</taxon>
        <taxon>Actinomycetota</taxon>
        <taxon>Actinomycetes</taxon>
        <taxon>Kitasatosporales</taxon>
        <taxon>Streptomycetaceae</taxon>
        <taxon>Streptomyces</taxon>
    </lineage>
</organism>
<feature type="compositionally biased region" description="Low complexity" evidence="1">
    <location>
        <begin position="36"/>
        <end position="51"/>
    </location>
</feature>
<feature type="compositionally biased region" description="Low complexity" evidence="1">
    <location>
        <begin position="304"/>
        <end position="319"/>
    </location>
</feature>
<feature type="compositionally biased region" description="Low complexity" evidence="1">
    <location>
        <begin position="115"/>
        <end position="126"/>
    </location>
</feature>
<dbReference type="PATRIC" id="fig|943816.4.peg.5310"/>
<dbReference type="AlphaFoldDB" id="A0A1E7KDD9"/>
<feature type="compositionally biased region" description="Low complexity" evidence="1">
    <location>
        <begin position="221"/>
        <end position="241"/>
    </location>
</feature>
<gene>
    <name evidence="2" type="ORF">AN217_01145</name>
</gene>
<evidence type="ECO:0000313" key="2">
    <source>
        <dbReference type="EMBL" id="OEV01928.1"/>
    </source>
</evidence>
<reference evidence="2 3" key="1">
    <citation type="journal article" date="2016" name="Front. Microbiol.">
        <title>Comparative Genomics Analysis of Streptomyces Species Reveals Their Adaptation to the Marine Environment and Their Diversity at the Genomic Level.</title>
        <authorList>
            <person name="Tian X."/>
            <person name="Zhang Z."/>
            <person name="Yang T."/>
            <person name="Chen M."/>
            <person name="Li J."/>
            <person name="Chen F."/>
            <person name="Yang J."/>
            <person name="Li W."/>
            <person name="Zhang B."/>
            <person name="Zhang Z."/>
            <person name="Wu J."/>
            <person name="Zhang C."/>
            <person name="Long L."/>
            <person name="Xiao J."/>
        </authorList>
    </citation>
    <scope>NUCLEOTIDE SEQUENCE [LARGE SCALE GENOMIC DNA]</scope>
    <source>
        <strain evidence="2 3">SCSIO M10379</strain>
    </source>
</reference>
<feature type="compositionally biased region" description="Basic and acidic residues" evidence="1">
    <location>
        <begin position="243"/>
        <end position="256"/>
    </location>
</feature>
<protein>
    <submittedName>
        <fullName evidence="2">Uncharacterized protein</fullName>
    </submittedName>
</protein>
<dbReference type="Proteomes" id="UP000175829">
    <property type="component" value="Unassembled WGS sequence"/>
</dbReference>
<proteinExistence type="predicted"/>
<dbReference type="EMBL" id="LJGV01000021">
    <property type="protein sequence ID" value="OEV01928.1"/>
    <property type="molecule type" value="Genomic_DNA"/>
</dbReference>
<sequence length="348" mass="37137">MSEPTGRLDPYELAHELAVADQLAAQQISADRDGARAMAARDQAAAGRQGRPAPPRAGTERRRSGAASRMVRAVRELRVMLRGAAGEEHHPGPPEQGHGQQPGRHLGQQHDPRYEQQTARQRYAQRTAHRPDQRSAFERYRRLGAFEKQLVEVAALQMITQNPQYAAAYGRGELPVTGAIAGEAQARHLQAVEEAARRAAPAQGAQSGLGRETDPTLFRDAAPVQARNAAPAQAPGTAPVQSREARGAEASPERFRRPALAGRAGEATSKHGLGSEPNARRTSSASTDALGAVRSGTPGFDQNAVSAAARESRAAGPTPNGTPPRGRPPKQHWEAAASQKQTRSRGMK</sequence>
<dbReference type="RefSeq" id="WP_069990483.1">
    <property type="nucleotide sequence ID" value="NZ_LJGV01000021.1"/>
</dbReference>
<feature type="region of interest" description="Disordered" evidence="1">
    <location>
        <begin position="86"/>
        <end position="136"/>
    </location>
</feature>